<accession>A0ABU2R2R0</accession>
<dbReference type="Gene3D" id="1.10.10.10">
    <property type="entry name" value="Winged helix-like DNA-binding domain superfamily/Winged helix DNA-binding domain"/>
    <property type="match status" value="1"/>
</dbReference>
<dbReference type="EMBL" id="JAVRET010000041">
    <property type="protein sequence ID" value="MDT0410979.1"/>
    <property type="molecule type" value="Genomic_DNA"/>
</dbReference>
<keyword evidence="3" id="KW-1185">Reference proteome</keyword>
<gene>
    <name evidence="2" type="ORF">RM698_18230</name>
</gene>
<proteinExistence type="predicted"/>
<dbReference type="InterPro" id="IPR039422">
    <property type="entry name" value="MarR/SlyA-like"/>
</dbReference>
<comment type="caution">
    <text evidence="2">The sequence shown here is derived from an EMBL/GenBank/DDBJ whole genome shotgun (WGS) entry which is preliminary data.</text>
</comment>
<evidence type="ECO:0000313" key="3">
    <source>
        <dbReference type="Proteomes" id="UP001183610"/>
    </source>
</evidence>
<dbReference type="SUPFAM" id="SSF46785">
    <property type="entry name" value="Winged helix' DNA-binding domain"/>
    <property type="match status" value="1"/>
</dbReference>
<dbReference type="PANTHER" id="PTHR33164">
    <property type="entry name" value="TRANSCRIPTIONAL REGULATOR, MARR FAMILY"/>
    <property type="match status" value="1"/>
</dbReference>
<dbReference type="RefSeq" id="WP_234009414.1">
    <property type="nucleotide sequence ID" value="NZ_JAVRET010000041.1"/>
</dbReference>
<dbReference type="Pfam" id="PF12802">
    <property type="entry name" value="MarR_2"/>
    <property type="match status" value="1"/>
</dbReference>
<protein>
    <submittedName>
        <fullName evidence="2">MarR family winged helix-turn-helix transcriptional regulator</fullName>
    </submittedName>
</protein>
<dbReference type="SMART" id="SM00347">
    <property type="entry name" value="HTH_MARR"/>
    <property type="match status" value="1"/>
</dbReference>
<dbReference type="PANTHER" id="PTHR33164:SF99">
    <property type="entry name" value="MARR FAMILY REGULATORY PROTEIN"/>
    <property type="match status" value="1"/>
</dbReference>
<sequence length="204" mass="20590">MAAPEDGCTAAVRAGGSADRAEGSTGCAEGSSAATEGAVGCPEAAAVRAEGCPTATDVALLEGWHGIARGLGGVQEELSAEVARGSRIDPAAVQVLWFLLTRPGGAVPMNQVSRLLGFSTAGTTKVVDRLAELGLIERRPSPDDRRVTFAALTPHGREAAGDLAADLARALRERVVGVIGEEGFTTLVTLTGRLSEGTAGPCGA</sequence>
<evidence type="ECO:0000313" key="2">
    <source>
        <dbReference type="EMBL" id="MDT0410979.1"/>
    </source>
</evidence>
<evidence type="ECO:0000259" key="1">
    <source>
        <dbReference type="PROSITE" id="PS50995"/>
    </source>
</evidence>
<reference evidence="3" key="1">
    <citation type="submission" date="2023-07" db="EMBL/GenBank/DDBJ databases">
        <title>30 novel species of actinomycetes from the DSMZ collection.</title>
        <authorList>
            <person name="Nouioui I."/>
        </authorList>
    </citation>
    <scope>NUCLEOTIDE SEQUENCE [LARGE SCALE GENOMIC DNA]</scope>
    <source>
        <strain evidence="3">DSM 41979</strain>
    </source>
</reference>
<dbReference type="PROSITE" id="PS50995">
    <property type="entry name" value="HTH_MARR_2"/>
    <property type="match status" value="1"/>
</dbReference>
<dbReference type="InterPro" id="IPR000835">
    <property type="entry name" value="HTH_MarR-typ"/>
</dbReference>
<dbReference type="InterPro" id="IPR036388">
    <property type="entry name" value="WH-like_DNA-bd_sf"/>
</dbReference>
<dbReference type="Proteomes" id="UP001183610">
    <property type="component" value="Unassembled WGS sequence"/>
</dbReference>
<name>A0ABU2R2R0_9ACTN</name>
<organism evidence="2 3">
    <name type="scientific">Streptomyces evansiae</name>
    <dbReference type="NCBI Taxonomy" id="3075535"/>
    <lineage>
        <taxon>Bacteria</taxon>
        <taxon>Bacillati</taxon>
        <taxon>Actinomycetota</taxon>
        <taxon>Actinomycetes</taxon>
        <taxon>Kitasatosporales</taxon>
        <taxon>Streptomycetaceae</taxon>
        <taxon>Streptomyces</taxon>
    </lineage>
</organism>
<dbReference type="InterPro" id="IPR036390">
    <property type="entry name" value="WH_DNA-bd_sf"/>
</dbReference>
<feature type="domain" description="HTH marR-type" evidence="1">
    <location>
        <begin position="57"/>
        <end position="196"/>
    </location>
</feature>